<evidence type="ECO:0000256" key="7">
    <source>
        <dbReference type="ARBA" id="ARBA00023157"/>
    </source>
</evidence>
<evidence type="ECO:0000256" key="2">
    <source>
        <dbReference type="ARBA" id="ARBA00022475"/>
    </source>
</evidence>
<dbReference type="PROSITE" id="PS00010">
    <property type="entry name" value="ASX_HYDROXYL"/>
    <property type="match status" value="1"/>
</dbReference>
<keyword evidence="6 11" id="KW-0472">Membrane</keyword>
<dbReference type="InterPro" id="IPR000082">
    <property type="entry name" value="SEA_dom"/>
</dbReference>
<evidence type="ECO:0000256" key="3">
    <source>
        <dbReference type="ARBA" id="ARBA00022536"/>
    </source>
</evidence>
<comment type="subcellular location">
    <subcellularLocation>
        <location evidence="1">Cell membrane</location>
    </subcellularLocation>
</comment>
<dbReference type="InterPro" id="IPR000152">
    <property type="entry name" value="EGF-type_Asp/Asn_hydroxyl_site"/>
</dbReference>
<comment type="caution">
    <text evidence="9">Lacks conserved residue(s) required for the propagation of feature annotation.</text>
</comment>
<keyword evidence="15" id="KW-1185">Reference proteome</keyword>
<dbReference type="GO" id="GO:0005886">
    <property type="term" value="C:plasma membrane"/>
    <property type="evidence" value="ECO:0007669"/>
    <property type="project" value="UniProtKB-SubCell"/>
</dbReference>
<feature type="compositionally biased region" description="Low complexity" evidence="10">
    <location>
        <begin position="26"/>
        <end position="39"/>
    </location>
</feature>
<evidence type="ECO:0000256" key="8">
    <source>
        <dbReference type="ARBA" id="ARBA00023180"/>
    </source>
</evidence>
<dbReference type="Gene3D" id="3.30.70.960">
    <property type="entry name" value="SEA domain"/>
    <property type="match status" value="1"/>
</dbReference>
<keyword evidence="8" id="KW-0325">Glycoprotein</keyword>
<evidence type="ECO:0000256" key="11">
    <source>
        <dbReference type="SAM" id="Phobius"/>
    </source>
</evidence>
<reference evidence="14" key="5">
    <citation type="submission" date="2025-09" db="UniProtKB">
        <authorList>
            <consortium name="Ensembl"/>
        </authorList>
    </citation>
    <scope>IDENTIFICATION</scope>
</reference>
<evidence type="ECO:0000259" key="13">
    <source>
        <dbReference type="PROSITE" id="PS50026"/>
    </source>
</evidence>
<reference evidence="15" key="2">
    <citation type="journal article" date="2007" name="PLoS Biol.">
        <title>Survey sequencing and comparative analysis of the elephant shark (Callorhinchus milii) genome.</title>
        <authorList>
            <person name="Venkatesh B."/>
            <person name="Kirkness E.F."/>
            <person name="Loh Y.H."/>
            <person name="Halpern A.L."/>
            <person name="Lee A.P."/>
            <person name="Johnson J."/>
            <person name="Dandona N."/>
            <person name="Viswanathan L.D."/>
            <person name="Tay A."/>
            <person name="Venter J.C."/>
            <person name="Strausberg R.L."/>
            <person name="Brenner S."/>
        </authorList>
    </citation>
    <scope>NUCLEOTIDE SEQUENCE [LARGE SCALE GENOMIC DNA]</scope>
</reference>
<protein>
    <recommendedName>
        <fullName evidence="16">EGF-like domain-containing protein</fullName>
    </recommendedName>
</protein>
<evidence type="ECO:0008006" key="16">
    <source>
        <dbReference type="Google" id="ProtNLM"/>
    </source>
</evidence>
<feature type="transmembrane region" description="Helical" evidence="11">
    <location>
        <begin position="260"/>
        <end position="286"/>
    </location>
</feature>
<dbReference type="GO" id="GO:0005509">
    <property type="term" value="F:calcium ion binding"/>
    <property type="evidence" value="ECO:0007669"/>
    <property type="project" value="InterPro"/>
</dbReference>
<dbReference type="InterPro" id="IPR001881">
    <property type="entry name" value="EGF-like_Ca-bd_dom"/>
</dbReference>
<dbReference type="InterPro" id="IPR036364">
    <property type="entry name" value="SEA_dom_sf"/>
</dbReference>
<keyword evidence="5" id="KW-0677">Repeat</keyword>
<keyword evidence="11" id="KW-0812">Transmembrane</keyword>
<evidence type="ECO:0000256" key="10">
    <source>
        <dbReference type="SAM" id="MobiDB-lite"/>
    </source>
</evidence>
<dbReference type="PROSITE" id="PS50024">
    <property type="entry name" value="SEA"/>
    <property type="match status" value="1"/>
</dbReference>
<accession>A0A4W3HIK1</accession>
<reference evidence="14" key="4">
    <citation type="submission" date="2025-08" db="UniProtKB">
        <authorList>
            <consortium name="Ensembl"/>
        </authorList>
    </citation>
    <scope>IDENTIFICATION</scope>
</reference>
<dbReference type="GeneTree" id="ENSGT00710000106813"/>
<feature type="domain" description="SEA" evidence="12">
    <location>
        <begin position="84"/>
        <end position="188"/>
    </location>
</feature>
<dbReference type="SMART" id="SM00179">
    <property type="entry name" value="EGF_CA"/>
    <property type="match status" value="2"/>
</dbReference>
<dbReference type="InParanoid" id="A0A4W3HIK1"/>
<sequence length="381" mass="42136">MVALIPANATNESNTSEVVTPRPETSASVSPGKVSQSSSTTLQPADHCAKTTCPPYSKCQNLYLSFTCICPPGLAFSLNDSCLPARIFPGTLHLKNKKFSEAMKQKNSKEFHSLANKIQNLMKNIFADEPNYLKSIVRKLEKGSVEVHLDTLFGLASKVTEDSIHRKINNFIKNCTDCGPLSIGDTYSGESICHRNYCDINTTKCKNKDGLVSCDCLPGYYKFTPSDRSCKACTSGFKLVNGICVKCPFGYRGFNCNESFLLAVVVISCVLGCLLLLFILIAACLWCKKSTSNSSCGSQDYVMWPKADVPKIPRVTMNWESHQLEMQENGSTNSLTDSGRTAEKTEGLKTFKGKQPSRYTYLCQGQENPYYISDEKKSEYL</sequence>
<dbReference type="SUPFAM" id="SSF57196">
    <property type="entry name" value="EGF/Laminin"/>
    <property type="match status" value="1"/>
</dbReference>
<evidence type="ECO:0000313" key="14">
    <source>
        <dbReference type="Ensembl" id="ENSCMIP00000015135.1"/>
    </source>
</evidence>
<keyword evidence="7" id="KW-1015">Disulfide bond</keyword>
<dbReference type="AlphaFoldDB" id="A0A4W3HIK1"/>
<keyword evidence="4" id="KW-0732">Signal</keyword>
<dbReference type="OMA" id="NCNDPYL"/>
<keyword evidence="11" id="KW-1133">Transmembrane helix</keyword>
<evidence type="ECO:0000256" key="1">
    <source>
        <dbReference type="ARBA" id="ARBA00004236"/>
    </source>
</evidence>
<reference evidence="15" key="1">
    <citation type="journal article" date="2006" name="Science">
        <title>Ancient noncoding elements conserved in the human genome.</title>
        <authorList>
            <person name="Venkatesh B."/>
            <person name="Kirkness E.F."/>
            <person name="Loh Y.H."/>
            <person name="Halpern A.L."/>
            <person name="Lee A.P."/>
            <person name="Johnson J."/>
            <person name="Dandona N."/>
            <person name="Viswanathan L.D."/>
            <person name="Tay A."/>
            <person name="Venter J.C."/>
            <person name="Strausberg R.L."/>
            <person name="Brenner S."/>
        </authorList>
    </citation>
    <scope>NUCLEOTIDE SEQUENCE [LARGE SCALE GENOMIC DNA]</scope>
</reference>
<dbReference type="PANTHER" id="PTHR24037">
    <property type="entry name" value="HEART DEVELOPMENT PROTEIN WITH EGF-LIKE DOMAINS 1"/>
    <property type="match status" value="1"/>
</dbReference>
<evidence type="ECO:0000313" key="15">
    <source>
        <dbReference type="Proteomes" id="UP000314986"/>
    </source>
</evidence>
<evidence type="ECO:0000256" key="5">
    <source>
        <dbReference type="ARBA" id="ARBA00022737"/>
    </source>
</evidence>
<dbReference type="SMART" id="SM00181">
    <property type="entry name" value="EGF"/>
    <property type="match status" value="2"/>
</dbReference>
<keyword evidence="3 9" id="KW-0245">EGF-like domain</keyword>
<feature type="compositionally biased region" description="Polar residues" evidence="10">
    <location>
        <begin position="8"/>
        <end position="18"/>
    </location>
</feature>
<dbReference type="Proteomes" id="UP000314986">
    <property type="component" value="Unassembled WGS sequence"/>
</dbReference>
<organism evidence="14 15">
    <name type="scientific">Callorhinchus milii</name>
    <name type="common">Ghost shark</name>
    <dbReference type="NCBI Taxonomy" id="7868"/>
    <lineage>
        <taxon>Eukaryota</taxon>
        <taxon>Metazoa</taxon>
        <taxon>Chordata</taxon>
        <taxon>Craniata</taxon>
        <taxon>Vertebrata</taxon>
        <taxon>Chondrichthyes</taxon>
        <taxon>Holocephali</taxon>
        <taxon>Chimaeriformes</taxon>
        <taxon>Callorhinchidae</taxon>
        <taxon>Callorhinchus</taxon>
    </lineage>
</organism>
<evidence type="ECO:0000256" key="6">
    <source>
        <dbReference type="ARBA" id="ARBA00023136"/>
    </source>
</evidence>
<dbReference type="PROSITE" id="PS50026">
    <property type="entry name" value="EGF_3"/>
    <property type="match status" value="1"/>
</dbReference>
<reference evidence="15" key="3">
    <citation type="journal article" date="2014" name="Nature">
        <title>Elephant shark genome provides unique insights into gnathostome evolution.</title>
        <authorList>
            <consortium name="International Elephant Shark Genome Sequencing Consortium"/>
            <person name="Venkatesh B."/>
            <person name="Lee A.P."/>
            <person name="Ravi V."/>
            <person name="Maurya A.K."/>
            <person name="Lian M.M."/>
            <person name="Swann J.B."/>
            <person name="Ohta Y."/>
            <person name="Flajnik M.F."/>
            <person name="Sutoh Y."/>
            <person name="Kasahara M."/>
            <person name="Hoon S."/>
            <person name="Gangu V."/>
            <person name="Roy S.W."/>
            <person name="Irimia M."/>
            <person name="Korzh V."/>
            <person name="Kondrychyn I."/>
            <person name="Lim Z.W."/>
            <person name="Tay B.H."/>
            <person name="Tohari S."/>
            <person name="Kong K.W."/>
            <person name="Ho S."/>
            <person name="Lorente-Galdos B."/>
            <person name="Quilez J."/>
            <person name="Marques-Bonet T."/>
            <person name="Raney B.J."/>
            <person name="Ingham P.W."/>
            <person name="Tay A."/>
            <person name="Hillier L.W."/>
            <person name="Minx P."/>
            <person name="Boehm T."/>
            <person name="Wilson R.K."/>
            <person name="Brenner S."/>
            <person name="Warren W.C."/>
        </authorList>
    </citation>
    <scope>NUCLEOTIDE SEQUENCE [LARGE SCALE GENOMIC DNA]</scope>
</reference>
<dbReference type="PANTHER" id="PTHR24037:SF10">
    <property type="entry name" value="MUCIN-13"/>
    <property type="match status" value="1"/>
</dbReference>
<evidence type="ECO:0000256" key="4">
    <source>
        <dbReference type="ARBA" id="ARBA00022729"/>
    </source>
</evidence>
<evidence type="ECO:0000259" key="12">
    <source>
        <dbReference type="PROSITE" id="PS50024"/>
    </source>
</evidence>
<name>A0A4W3HIK1_CALMI</name>
<dbReference type="InterPro" id="IPR000742">
    <property type="entry name" value="EGF"/>
</dbReference>
<dbReference type="Pfam" id="PF01390">
    <property type="entry name" value="SEA"/>
    <property type="match status" value="1"/>
</dbReference>
<keyword evidence="2" id="KW-1003">Cell membrane</keyword>
<dbReference type="SUPFAM" id="SSF82671">
    <property type="entry name" value="SEA domain"/>
    <property type="match status" value="1"/>
</dbReference>
<feature type="domain" description="EGF-like" evidence="13">
    <location>
        <begin position="44"/>
        <end position="83"/>
    </location>
</feature>
<feature type="region of interest" description="Disordered" evidence="10">
    <location>
        <begin position="1"/>
        <end position="46"/>
    </location>
</feature>
<proteinExistence type="predicted"/>
<evidence type="ECO:0000256" key="9">
    <source>
        <dbReference type="PROSITE-ProRule" id="PRU00076"/>
    </source>
</evidence>
<dbReference type="Ensembl" id="ENSCMIT00000015452.1">
    <property type="protein sequence ID" value="ENSCMIP00000015135.1"/>
    <property type="gene ID" value="ENSCMIG00000007423.1"/>
</dbReference>